<reference evidence="1 2" key="1">
    <citation type="submission" date="2022-11" db="EMBL/GenBank/DDBJ databases">
        <title>Comparative genomics analysis of Acidithiobacillus ferriphilus.</title>
        <authorList>
            <person name="Ma L."/>
        </authorList>
    </citation>
    <scope>NUCLEOTIDE SEQUENCE [LARGE SCALE GENOMIC DNA]</scope>
    <source>
        <strain evidence="1 2">DY15</strain>
    </source>
</reference>
<comment type="caution">
    <text evidence="1">The sequence shown here is derived from an EMBL/GenBank/DDBJ whole genome shotgun (WGS) entry which is preliminary data.</text>
</comment>
<dbReference type="CDD" id="cd00371">
    <property type="entry name" value="HMA"/>
    <property type="match status" value="1"/>
</dbReference>
<organism evidence="1 2">
    <name type="scientific">Acidithiobacillus ferriphilus</name>
    <dbReference type="NCBI Taxonomy" id="1689834"/>
    <lineage>
        <taxon>Bacteria</taxon>
        <taxon>Pseudomonadati</taxon>
        <taxon>Pseudomonadota</taxon>
        <taxon>Acidithiobacillia</taxon>
        <taxon>Acidithiobacillales</taxon>
        <taxon>Acidithiobacillaceae</taxon>
        <taxon>Acidithiobacillus</taxon>
    </lineage>
</organism>
<evidence type="ECO:0000313" key="1">
    <source>
        <dbReference type="EMBL" id="MEB8515519.1"/>
    </source>
</evidence>
<protein>
    <submittedName>
        <fullName evidence="1">Heavy-metal-associated domain-containing protein</fullName>
    </submittedName>
</protein>
<dbReference type="SUPFAM" id="SSF55008">
    <property type="entry name" value="HMA, heavy metal-associated domain"/>
    <property type="match status" value="1"/>
</dbReference>
<name>A0ABU6FTZ2_9PROT</name>
<proteinExistence type="predicted"/>
<dbReference type="Gene3D" id="3.30.70.100">
    <property type="match status" value="1"/>
</dbReference>
<dbReference type="InterPro" id="IPR006121">
    <property type="entry name" value="HMA_dom"/>
</dbReference>
<accession>A0ABU6FTZ2</accession>
<keyword evidence="2" id="KW-1185">Reference proteome</keyword>
<feature type="non-terminal residue" evidence="1">
    <location>
        <position position="1"/>
    </location>
</feature>
<evidence type="ECO:0000313" key="2">
    <source>
        <dbReference type="Proteomes" id="UP001308776"/>
    </source>
</evidence>
<dbReference type="InterPro" id="IPR036163">
    <property type="entry name" value="HMA_dom_sf"/>
</dbReference>
<dbReference type="Proteomes" id="UP001308776">
    <property type="component" value="Unassembled WGS sequence"/>
</dbReference>
<gene>
    <name evidence="1" type="ORF">OW717_15895</name>
</gene>
<dbReference type="RefSeq" id="WP_325801578.1">
    <property type="nucleotide sequence ID" value="NZ_JAQGFR010000302.1"/>
</dbReference>
<sequence length="62" mass="6429">NHCVHAVTQAVRSVAPEASVDIDLKAGTAKIATGKSLAMEPIEPIVAAIEEKGYKIKSTQAA</sequence>
<dbReference type="EMBL" id="JAQGFR010000302">
    <property type="protein sequence ID" value="MEB8515519.1"/>
    <property type="molecule type" value="Genomic_DNA"/>
</dbReference>